<name>A0A7D5V945_9NEIS</name>
<dbReference type="RefSeq" id="WP_180308026.1">
    <property type="nucleotide sequence ID" value="NZ_CP058952.1"/>
</dbReference>
<dbReference type="EMBL" id="CP058952">
    <property type="protein sequence ID" value="QLI80892.1"/>
    <property type="molecule type" value="Genomic_DNA"/>
</dbReference>
<dbReference type="SMART" id="SM00387">
    <property type="entry name" value="HATPase_c"/>
    <property type="match status" value="1"/>
</dbReference>
<organism evidence="2 3">
    <name type="scientific">Chitinibacter fontanus</name>
    <dbReference type="NCBI Taxonomy" id="1737446"/>
    <lineage>
        <taxon>Bacteria</taxon>
        <taxon>Pseudomonadati</taxon>
        <taxon>Pseudomonadota</taxon>
        <taxon>Betaproteobacteria</taxon>
        <taxon>Neisseriales</taxon>
        <taxon>Chitinibacteraceae</taxon>
        <taxon>Chitinibacter</taxon>
    </lineage>
</organism>
<protein>
    <submittedName>
        <fullName evidence="2">GAF domain-containing protein</fullName>
    </submittedName>
</protein>
<gene>
    <name evidence="2" type="ORF">HZU75_04750</name>
</gene>
<dbReference type="Pfam" id="PF01590">
    <property type="entry name" value="GAF"/>
    <property type="match status" value="1"/>
</dbReference>
<keyword evidence="3" id="KW-1185">Reference proteome</keyword>
<dbReference type="SUPFAM" id="SSF55874">
    <property type="entry name" value="ATPase domain of HSP90 chaperone/DNA topoisomerase II/histidine kinase"/>
    <property type="match status" value="1"/>
</dbReference>
<dbReference type="Gene3D" id="3.30.450.40">
    <property type="match status" value="1"/>
</dbReference>
<dbReference type="SMART" id="SM00028">
    <property type="entry name" value="TPR"/>
    <property type="match status" value="5"/>
</dbReference>
<evidence type="ECO:0000313" key="3">
    <source>
        <dbReference type="Proteomes" id="UP000510822"/>
    </source>
</evidence>
<dbReference type="InterPro" id="IPR029016">
    <property type="entry name" value="GAF-like_dom_sf"/>
</dbReference>
<dbReference type="InterPro" id="IPR003594">
    <property type="entry name" value="HATPase_dom"/>
</dbReference>
<dbReference type="InterPro" id="IPR005467">
    <property type="entry name" value="His_kinase_dom"/>
</dbReference>
<dbReference type="InterPro" id="IPR019734">
    <property type="entry name" value="TPR_rpt"/>
</dbReference>
<dbReference type="SUPFAM" id="SSF48452">
    <property type="entry name" value="TPR-like"/>
    <property type="match status" value="1"/>
</dbReference>
<dbReference type="InterPro" id="IPR036890">
    <property type="entry name" value="HATPase_C_sf"/>
</dbReference>
<dbReference type="Pfam" id="PF02518">
    <property type="entry name" value="HATPase_c"/>
    <property type="match status" value="1"/>
</dbReference>
<proteinExistence type="predicted"/>
<reference evidence="2 3" key="1">
    <citation type="journal article" date="2016" name="Int. J. Syst. Evol. Microbiol.">
        <title>Chitinibacter fontanus sp. nov., isolated from a spring.</title>
        <authorList>
            <person name="Sheu S.Y."/>
            <person name="Li Y.S."/>
            <person name="Young C.C."/>
            <person name="Chen W.M."/>
        </authorList>
    </citation>
    <scope>NUCLEOTIDE SEQUENCE [LARGE SCALE GENOMIC DNA]</scope>
    <source>
        <strain evidence="2 3">STM-7</strain>
    </source>
</reference>
<dbReference type="CDD" id="cd00075">
    <property type="entry name" value="HATPase"/>
    <property type="match status" value="1"/>
</dbReference>
<feature type="domain" description="Histidine kinase" evidence="1">
    <location>
        <begin position="566"/>
        <end position="797"/>
    </location>
</feature>
<dbReference type="AlphaFoldDB" id="A0A7D5V945"/>
<dbReference type="PANTHER" id="PTHR43065">
    <property type="entry name" value="SENSOR HISTIDINE KINASE"/>
    <property type="match status" value="1"/>
</dbReference>
<dbReference type="Proteomes" id="UP000510822">
    <property type="component" value="Chromosome"/>
</dbReference>
<dbReference type="Gene3D" id="1.10.287.130">
    <property type="match status" value="1"/>
</dbReference>
<accession>A0A7D5V945</accession>
<dbReference type="Gene3D" id="3.30.565.10">
    <property type="entry name" value="Histidine kinase-like ATPase, C-terminal domain"/>
    <property type="match status" value="1"/>
</dbReference>
<sequence>MPNATVIADELAAQLAHIESIYHQQPLQARQACEALIGHARQQHATLLQIYAAELYGKIMDHAGEAITARNLLYEAAQQAQAIHNFRLEARVCEQIARSHYTAGEYPTALQNWLRCIELSEFKQGEAAIWMMAKVGVGQVYDALGECQTALLFHQKALNRIHEVNDPYLHAKILINIGVVQLKLDQLSQAKIALETSRQICLANDYADYAATSYSRLAEIALKENQLDDAMSLLTEALSFARKVNYRWGEATILSNMAQIHSRHQRYDAALECIFTAQVIAKNHHFTPVLMRLHQAAAHNAEQAGQIALAIQELKAGVALQTALQQAQQSEQNNILVQKTNLRASASSKLVNLANHRLIEHGDQADYWPLLAQESASLLQLERVSIWLLSEDKQRLECQYARQETAQMPVLERRMMPVFFSSLEHNQPIIAHDAAHHHFVWDIAKAYLAERHIYSIMAFPIHHNDRIYILLFEQTGQQRNWLPDEIKVGNQLANIAARALGNQDRREFQDEIHILNARLSEAHTELENRVQERTQGLLQSNAELEQTMSQLVQTEKMAALGRLVTGISNELIPPLIDALEHSNVLNQHSKQIAQQLSSGQLKRSSLEQYIATTEAQGKIIEDKIALASELVGQFKLIAVDTSSERRRHFNLYETVSDLAKMLSRQLRHQGHRILLNIPRQLELDSFPGPLEQILTHLIQNAVFHGFAQRRAGVIEISAYAQGDEIIVECHDNGIGIAPEQLQRVLEPFYTRALHNEHSGLGLYIANNLLSEVLAGKLEIESALGQYTKVKLRIPRIAPESQAAEVQA</sequence>
<dbReference type="PANTHER" id="PTHR43065:SF47">
    <property type="match status" value="1"/>
</dbReference>
<dbReference type="InterPro" id="IPR003018">
    <property type="entry name" value="GAF"/>
</dbReference>
<dbReference type="SUPFAM" id="SSF55781">
    <property type="entry name" value="GAF domain-like"/>
    <property type="match status" value="1"/>
</dbReference>
<dbReference type="Gene3D" id="1.25.40.10">
    <property type="entry name" value="Tetratricopeptide repeat domain"/>
    <property type="match status" value="2"/>
</dbReference>
<dbReference type="PROSITE" id="PS50109">
    <property type="entry name" value="HIS_KIN"/>
    <property type="match status" value="1"/>
</dbReference>
<evidence type="ECO:0000313" key="2">
    <source>
        <dbReference type="EMBL" id="QLI80892.1"/>
    </source>
</evidence>
<dbReference type="InterPro" id="IPR011990">
    <property type="entry name" value="TPR-like_helical_dom_sf"/>
</dbReference>
<evidence type="ECO:0000259" key="1">
    <source>
        <dbReference type="PROSITE" id="PS50109"/>
    </source>
</evidence>
<dbReference type="KEGG" id="cfon:HZU75_04750"/>
<dbReference type="SMART" id="SM00065">
    <property type="entry name" value="GAF"/>
    <property type="match status" value="1"/>
</dbReference>